<feature type="domain" description="Rhodanese" evidence="1">
    <location>
        <begin position="16"/>
        <end position="102"/>
    </location>
</feature>
<accession>A0A7Y0Q124</accession>
<dbReference type="RefSeq" id="WP_169095937.1">
    <property type="nucleotide sequence ID" value="NZ_JABBVZ010000003.1"/>
</dbReference>
<evidence type="ECO:0000313" key="2">
    <source>
        <dbReference type="EMBL" id="NMP21017.1"/>
    </source>
</evidence>
<dbReference type="InterPro" id="IPR050229">
    <property type="entry name" value="GlpE_sulfurtransferase"/>
</dbReference>
<name>A0A7Y0Q124_9FIRM</name>
<evidence type="ECO:0000259" key="1">
    <source>
        <dbReference type="PROSITE" id="PS50206"/>
    </source>
</evidence>
<dbReference type="EMBL" id="JABBVZ010000003">
    <property type="protein sequence ID" value="NMP21017.1"/>
    <property type="molecule type" value="Genomic_DNA"/>
</dbReference>
<dbReference type="SMART" id="SM00450">
    <property type="entry name" value="RHOD"/>
    <property type="match status" value="1"/>
</dbReference>
<dbReference type="PROSITE" id="PS50206">
    <property type="entry name" value="RHODANESE_3"/>
    <property type="match status" value="1"/>
</dbReference>
<dbReference type="PANTHER" id="PTHR43031">
    <property type="entry name" value="FAD-DEPENDENT OXIDOREDUCTASE"/>
    <property type="match status" value="1"/>
</dbReference>
<keyword evidence="3" id="KW-1185">Reference proteome</keyword>
<dbReference type="AlphaFoldDB" id="A0A7Y0Q124"/>
<dbReference type="Proteomes" id="UP000533476">
    <property type="component" value="Unassembled WGS sequence"/>
</dbReference>
<organism evidence="2 3">
    <name type="scientific">Sulfobacillus harzensis</name>
    <dbReference type="NCBI Taxonomy" id="2729629"/>
    <lineage>
        <taxon>Bacteria</taxon>
        <taxon>Bacillati</taxon>
        <taxon>Bacillota</taxon>
        <taxon>Clostridia</taxon>
        <taxon>Eubacteriales</taxon>
        <taxon>Clostridiales Family XVII. Incertae Sedis</taxon>
        <taxon>Sulfobacillus</taxon>
    </lineage>
</organism>
<gene>
    <name evidence="2" type="ORF">HIJ39_01425</name>
</gene>
<dbReference type="Gene3D" id="3.40.250.10">
    <property type="entry name" value="Rhodanese-like domain"/>
    <property type="match status" value="1"/>
</dbReference>
<dbReference type="SUPFAM" id="SSF52821">
    <property type="entry name" value="Rhodanese/Cell cycle control phosphatase"/>
    <property type="match status" value="1"/>
</dbReference>
<sequence>MAEYIKPSELVTRLAGPTPPLVVDVRIGQIGQIPGAVHVPVLDLEDSPQDWDRDREIVVFCQFGKGASEYAAEVLEEQGFRHIYKLVGGMDGWNAYLSSLMKRGDGV</sequence>
<protein>
    <submittedName>
        <fullName evidence="2">Rhodanese-like domain-containing protein</fullName>
    </submittedName>
</protein>
<dbReference type="PANTHER" id="PTHR43031:SF16">
    <property type="entry name" value="OXIDOREDUCTASE"/>
    <property type="match status" value="1"/>
</dbReference>
<proteinExistence type="predicted"/>
<dbReference type="Pfam" id="PF00581">
    <property type="entry name" value="Rhodanese"/>
    <property type="match status" value="1"/>
</dbReference>
<dbReference type="InterPro" id="IPR001763">
    <property type="entry name" value="Rhodanese-like_dom"/>
</dbReference>
<evidence type="ECO:0000313" key="3">
    <source>
        <dbReference type="Proteomes" id="UP000533476"/>
    </source>
</evidence>
<comment type="caution">
    <text evidence="2">The sequence shown here is derived from an EMBL/GenBank/DDBJ whole genome shotgun (WGS) entry which is preliminary data.</text>
</comment>
<dbReference type="CDD" id="cd00158">
    <property type="entry name" value="RHOD"/>
    <property type="match status" value="1"/>
</dbReference>
<dbReference type="InterPro" id="IPR036873">
    <property type="entry name" value="Rhodanese-like_dom_sf"/>
</dbReference>
<reference evidence="2 3" key="1">
    <citation type="submission" date="2020-04" db="EMBL/GenBank/DDBJ databases">
        <authorList>
            <person name="Zhang R."/>
            <person name="Schippers A."/>
        </authorList>
    </citation>
    <scope>NUCLEOTIDE SEQUENCE [LARGE SCALE GENOMIC DNA]</scope>
    <source>
        <strain evidence="2 3">DSM 109850</strain>
    </source>
</reference>